<organism evidence="2 3">
    <name type="scientific">Enterospora canceri</name>
    <dbReference type="NCBI Taxonomy" id="1081671"/>
    <lineage>
        <taxon>Eukaryota</taxon>
        <taxon>Fungi</taxon>
        <taxon>Fungi incertae sedis</taxon>
        <taxon>Microsporidia</taxon>
        <taxon>Enterocytozoonidae</taxon>
        <taxon>Enterospora</taxon>
    </lineage>
</organism>
<dbReference type="AlphaFoldDB" id="A0A1Y1S8P5"/>
<keyword evidence="1" id="KW-0732">Signal</keyword>
<protein>
    <submittedName>
        <fullName evidence="2">Uncharacterized protein</fullName>
    </submittedName>
</protein>
<gene>
    <name evidence="2" type="ORF">ECANGB1_2640</name>
</gene>
<dbReference type="Proteomes" id="UP000192639">
    <property type="component" value="Unassembled WGS sequence"/>
</dbReference>
<dbReference type="EMBL" id="LWDP01000008">
    <property type="protein sequence ID" value="ORD94844.1"/>
    <property type="molecule type" value="Genomic_DNA"/>
</dbReference>
<name>A0A1Y1S8P5_9MICR</name>
<reference evidence="2 3" key="1">
    <citation type="journal article" date="2017" name="Environ. Microbiol.">
        <title>Decay of the glycolytic pathway and adaptation to intranuclear parasitism within Enterocytozoonidae microsporidia.</title>
        <authorList>
            <person name="Wiredu Boakye D."/>
            <person name="Jaroenlak P."/>
            <person name="Prachumwat A."/>
            <person name="Williams T.A."/>
            <person name="Bateman K.S."/>
            <person name="Itsathitphaisarn O."/>
            <person name="Sritunyalucksana K."/>
            <person name="Paszkiewicz K.H."/>
            <person name="Moore K.A."/>
            <person name="Stentiford G.D."/>
            <person name="Williams B.A."/>
        </authorList>
    </citation>
    <scope>NUCLEOTIDE SEQUENCE [LARGE SCALE GENOMIC DNA]</scope>
    <source>
        <strain evidence="2 3">GB1</strain>
    </source>
</reference>
<sequence length="62" mass="6925">MPICSNGPLNSTTMFLLMMVSFLIRESVSVFRGYSRLAAETGTIAAEIDPKNMFILRGILWI</sequence>
<dbReference type="VEuPathDB" id="MicrosporidiaDB:ECANGB1_2640"/>
<feature type="signal peptide" evidence="1">
    <location>
        <begin position="1"/>
        <end position="29"/>
    </location>
</feature>
<proteinExistence type="predicted"/>
<evidence type="ECO:0000313" key="3">
    <source>
        <dbReference type="Proteomes" id="UP000192639"/>
    </source>
</evidence>
<feature type="chain" id="PRO_5013276837" evidence="1">
    <location>
        <begin position="30"/>
        <end position="62"/>
    </location>
</feature>
<comment type="caution">
    <text evidence="2">The sequence shown here is derived from an EMBL/GenBank/DDBJ whole genome shotgun (WGS) entry which is preliminary data.</text>
</comment>
<keyword evidence="3" id="KW-1185">Reference proteome</keyword>
<accession>A0A1Y1S8P5</accession>
<evidence type="ECO:0000313" key="2">
    <source>
        <dbReference type="EMBL" id="ORD94844.1"/>
    </source>
</evidence>
<evidence type="ECO:0000256" key="1">
    <source>
        <dbReference type="SAM" id="SignalP"/>
    </source>
</evidence>